<evidence type="ECO:0000313" key="2">
    <source>
        <dbReference type="EMBL" id="EJT76846.1"/>
    </source>
</evidence>
<feature type="compositionally biased region" description="Basic residues" evidence="1">
    <location>
        <begin position="270"/>
        <end position="283"/>
    </location>
</feature>
<feature type="region of interest" description="Disordered" evidence="1">
    <location>
        <begin position="598"/>
        <end position="717"/>
    </location>
</feature>
<dbReference type="EnsemblFungi" id="EJT76846">
    <property type="protein sequence ID" value="EJT76846"/>
    <property type="gene ID" value="GGTG_06760"/>
</dbReference>
<dbReference type="OrthoDB" id="5402147at2759"/>
<feature type="compositionally biased region" description="Low complexity" evidence="1">
    <location>
        <begin position="652"/>
        <end position="682"/>
    </location>
</feature>
<feature type="region of interest" description="Disordered" evidence="1">
    <location>
        <begin position="380"/>
        <end position="409"/>
    </location>
</feature>
<reference evidence="3" key="4">
    <citation type="journal article" date="2015" name="G3 (Bethesda)">
        <title>Genome sequences of three phytopathogenic species of the Magnaporthaceae family of fungi.</title>
        <authorList>
            <person name="Okagaki L.H."/>
            <person name="Nunes C.C."/>
            <person name="Sailsbery J."/>
            <person name="Clay B."/>
            <person name="Brown D."/>
            <person name="John T."/>
            <person name="Oh Y."/>
            <person name="Young N."/>
            <person name="Fitzgerald M."/>
            <person name="Haas B.J."/>
            <person name="Zeng Q."/>
            <person name="Young S."/>
            <person name="Adiconis X."/>
            <person name="Fan L."/>
            <person name="Levin J.Z."/>
            <person name="Mitchell T.K."/>
            <person name="Okubara P.A."/>
            <person name="Farman M.L."/>
            <person name="Kohn L.M."/>
            <person name="Birren B."/>
            <person name="Ma L.-J."/>
            <person name="Dean R.A."/>
        </authorList>
    </citation>
    <scope>NUCLEOTIDE SEQUENCE</scope>
    <source>
        <strain evidence="3">R3-111a-1</strain>
    </source>
</reference>
<name>J3NZR3_GAET3</name>
<proteinExistence type="predicted"/>
<feature type="compositionally biased region" description="Basic and acidic residues" evidence="1">
    <location>
        <begin position="383"/>
        <end position="396"/>
    </location>
</feature>
<feature type="region of interest" description="Disordered" evidence="1">
    <location>
        <begin position="270"/>
        <end position="289"/>
    </location>
</feature>
<sequence>MAFHQPTARQSLNRPPAAPSALHDDSPQVGGLPAHATPQHAASPTIGGGVAESQTWVLFSPAEGSATTTTSASYLGSVLQSDSAERTPGRSHVSEVGSGNTIARSNVNSVPLNSAVPSVLSGSALSIQEEDAELDVLDSHLPEFRQGLHGLRHQNRHDGSYIHAATASPPPIPVLPTHDGLGSFRLGTPAAGDGADDLQMQEHIYSFERFNPRRVKRRRESLDLARLEVEMAAATAAAGGSAEAERHRRIEAWRQEQSLLLLEAIRRETRRRRQHTAAPHLRRRDSGGMSDASAAVAAVPAADELLASLGNSAAASHAGDMPMAGTEWHEQDAGVPGDGAEAQGKEQEGYLSRFTRKVIRDLLGIDDNLLAVLLGEALAEEQVESRESQRKSRGDAQEDDDLSSTPKASVAGLSTLLRGSEESAGTTHPDDSSSSSWQLRMLDRIARELGLLVHRMSTHHPGAFAAYARLTEDPLPYAGLPVIPEAEVASATRDEVRSRRRAYSMGDNVNAEDYMDGTGSGMPSVMMPQFTPSVPPHMHHHGDGGAGGHAQPIAIPGRQQGQQEHVEGSGGHPTTFTQQEWEQQLDIGLVFRYLRSRFGSSSTPSSSSAAGLSTGASPHALSLTSQDTAARAARVRLHHPLVGRSAPRRNNSSTATTTTGMTMSSAPQATTGAAVGPAVTAALHTRQRSPSCASQQSPRSRRSGVTRRSGSFSVASAASRHSSRHYWDIGGSVGTGSIIASTGPMGSWGEV</sequence>
<dbReference type="AlphaFoldDB" id="J3NZR3"/>
<dbReference type="GeneID" id="20347218"/>
<feature type="region of interest" description="Disordered" evidence="1">
    <location>
        <begin position="315"/>
        <end position="347"/>
    </location>
</feature>
<evidence type="ECO:0000313" key="3">
    <source>
        <dbReference type="EnsemblFungi" id="EJT76846"/>
    </source>
</evidence>
<feature type="region of interest" description="Disordered" evidence="1">
    <location>
        <begin position="1"/>
        <end position="48"/>
    </location>
</feature>
<reference evidence="4" key="1">
    <citation type="submission" date="2010-07" db="EMBL/GenBank/DDBJ databases">
        <title>The genome sequence of Gaeumannomyces graminis var. tritici strain R3-111a-1.</title>
        <authorList>
            <consortium name="The Broad Institute Genome Sequencing Platform"/>
            <person name="Ma L.-J."/>
            <person name="Dead R."/>
            <person name="Young S."/>
            <person name="Zeng Q."/>
            <person name="Koehrsen M."/>
            <person name="Alvarado L."/>
            <person name="Berlin A."/>
            <person name="Chapman S.B."/>
            <person name="Chen Z."/>
            <person name="Freedman E."/>
            <person name="Gellesch M."/>
            <person name="Goldberg J."/>
            <person name="Griggs A."/>
            <person name="Gujja S."/>
            <person name="Heilman E.R."/>
            <person name="Heiman D."/>
            <person name="Hepburn T."/>
            <person name="Howarth C."/>
            <person name="Jen D."/>
            <person name="Larson L."/>
            <person name="Mehta T."/>
            <person name="Neiman D."/>
            <person name="Pearson M."/>
            <person name="Roberts A."/>
            <person name="Saif S."/>
            <person name="Shea T."/>
            <person name="Shenoy N."/>
            <person name="Sisk P."/>
            <person name="Stolte C."/>
            <person name="Sykes S."/>
            <person name="Walk T."/>
            <person name="White J."/>
            <person name="Yandava C."/>
            <person name="Haas B."/>
            <person name="Nusbaum C."/>
            <person name="Birren B."/>
        </authorList>
    </citation>
    <scope>NUCLEOTIDE SEQUENCE [LARGE SCALE GENOMIC DNA]</scope>
    <source>
        <strain evidence="4">R3-111a-1</strain>
    </source>
</reference>
<gene>
    <name evidence="3" type="primary">20347218</name>
    <name evidence="2" type="ORF">GGTG_06760</name>
</gene>
<reference evidence="2" key="2">
    <citation type="submission" date="2010-07" db="EMBL/GenBank/DDBJ databases">
        <authorList>
            <consortium name="The Broad Institute Genome Sequencing Platform"/>
            <consortium name="Broad Institute Genome Sequencing Center for Infectious Disease"/>
            <person name="Ma L.-J."/>
            <person name="Dead R."/>
            <person name="Young S."/>
            <person name="Zeng Q."/>
            <person name="Koehrsen M."/>
            <person name="Alvarado L."/>
            <person name="Berlin A."/>
            <person name="Chapman S.B."/>
            <person name="Chen Z."/>
            <person name="Freedman E."/>
            <person name="Gellesch M."/>
            <person name="Goldberg J."/>
            <person name="Griggs A."/>
            <person name="Gujja S."/>
            <person name="Heilman E.R."/>
            <person name="Heiman D."/>
            <person name="Hepburn T."/>
            <person name="Howarth C."/>
            <person name="Jen D."/>
            <person name="Larson L."/>
            <person name="Mehta T."/>
            <person name="Neiman D."/>
            <person name="Pearson M."/>
            <person name="Roberts A."/>
            <person name="Saif S."/>
            <person name="Shea T."/>
            <person name="Shenoy N."/>
            <person name="Sisk P."/>
            <person name="Stolte C."/>
            <person name="Sykes S."/>
            <person name="Walk T."/>
            <person name="White J."/>
            <person name="Yandava C."/>
            <person name="Haas B."/>
            <person name="Nusbaum C."/>
            <person name="Birren B."/>
        </authorList>
    </citation>
    <scope>NUCLEOTIDE SEQUENCE</scope>
    <source>
        <strain evidence="2">R3-111a-1</strain>
    </source>
</reference>
<dbReference type="HOGENOM" id="CLU_017407_0_0_1"/>
<dbReference type="Proteomes" id="UP000006039">
    <property type="component" value="Unassembled WGS sequence"/>
</dbReference>
<dbReference type="RefSeq" id="XP_009222846.1">
    <property type="nucleotide sequence ID" value="XM_009224582.1"/>
</dbReference>
<evidence type="ECO:0000256" key="1">
    <source>
        <dbReference type="SAM" id="MobiDB-lite"/>
    </source>
</evidence>
<evidence type="ECO:0000313" key="4">
    <source>
        <dbReference type="Proteomes" id="UP000006039"/>
    </source>
</evidence>
<feature type="region of interest" description="Disordered" evidence="1">
    <location>
        <begin position="536"/>
        <end position="575"/>
    </location>
</feature>
<reference evidence="3" key="5">
    <citation type="submission" date="2018-04" db="UniProtKB">
        <authorList>
            <consortium name="EnsemblFungi"/>
        </authorList>
    </citation>
    <scope>IDENTIFICATION</scope>
    <source>
        <strain evidence="3">R3-111a-1</strain>
    </source>
</reference>
<dbReference type="EMBL" id="GL385397">
    <property type="protein sequence ID" value="EJT76846.1"/>
    <property type="molecule type" value="Genomic_DNA"/>
</dbReference>
<protein>
    <submittedName>
        <fullName evidence="2 3">Uncharacterized protein</fullName>
    </submittedName>
</protein>
<feature type="compositionally biased region" description="Polar residues" evidence="1">
    <location>
        <begin position="688"/>
        <end position="698"/>
    </location>
</feature>
<dbReference type="eggNOG" id="ENOG502QV9J">
    <property type="taxonomic scope" value="Eukaryota"/>
</dbReference>
<dbReference type="VEuPathDB" id="FungiDB:GGTG_06760"/>
<feature type="compositionally biased region" description="Low complexity" evidence="1">
    <location>
        <begin position="706"/>
        <end position="717"/>
    </location>
</feature>
<keyword evidence="4" id="KW-1185">Reference proteome</keyword>
<accession>J3NZR3</accession>
<reference evidence="2" key="3">
    <citation type="submission" date="2010-09" db="EMBL/GenBank/DDBJ databases">
        <title>Annotation of Gaeumannomyces graminis var. tritici R3-111a-1.</title>
        <authorList>
            <consortium name="The Broad Institute Genome Sequencing Platform"/>
            <person name="Ma L.-J."/>
            <person name="Dead R."/>
            <person name="Young S.K."/>
            <person name="Zeng Q."/>
            <person name="Gargeya S."/>
            <person name="Fitzgerald M."/>
            <person name="Haas B."/>
            <person name="Abouelleil A."/>
            <person name="Alvarado L."/>
            <person name="Arachchi H.M."/>
            <person name="Berlin A."/>
            <person name="Brown A."/>
            <person name="Chapman S.B."/>
            <person name="Chen Z."/>
            <person name="Dunbar C."/>
            <person name="Freedman E."/>
            <person name="Gearin G."/>
            <person name="Gellesch M."/>
            <person name="Goldberg J."/>
            <person name="Griggs A."/>
            <person name="Gujja S."/>
            <person name="Heiman D."/>
            <person name="Howarth C."/>
            <person name="Larson L."/>
            <person name="Lui A."/>
            <person name="MacDonald P.J.P."/>
            <person name="Mehta T."/>
            <person name="Montmayeur A."/>
            <person name="Murphy C."/>
            <person name="Neiman D."/>
            <person name="Pearson M."/>
            <person name="Priest M."/>
            <person name="Roberts A."/>
            <person name="Saif S."/>
            <person name="Shea T."/>
            <person name="Shenoy N."/>
            <person name="Sisk P."/>
            <person name="Stolte C."/>
            <person name="Sykes S."/>
            <person name="Yandava C."/>
            <person name="Wortman J."/>
            <person name="Nusbaum C."/>
            <person name="Birren B."/>
        </authorList>
    </citation>
    <scope>NUCLEOTIDE SEQUENCE</scope>
    <source>
        <strain evidence="2">R3-111a-1</strain>
    </source>
</reference>
<feature type="compositionally biased region" description="Low complexity" evidence="1">
    <location>
        <begin position="598"/>
        <end position="618"/>
    </location>
</feature>
<organism evidence="2">
    <name type="scientific">Gaeumannomyces tritici (strain R3-111a-1)</name>
    <name type="common">Wheat and barley take-all root rot fungus</name>
    <name type="synonym">Gaeumannomyces graminis var. tritici</name>
    <dbReference type="NCBI Taxonomy" id="644352"/>
    <lineage>
        <taxon>Eukaryota</taxon>
        <taxon>Fungi</taxon>
        <taxon>Dikarya</taxon>
        <taxon>Ascomycota</taxon>
        <taxon>Pezizomycotina</taxon>
        <taxon>Sordariomycetes</taxon>
        <taxon>Sordariomycetidae</taxon>
        <taxon>Magnaporthales</taxon>
        <taxon>Magnaporthaceae</taxon>
        <taxon>Gaeumannomyces</taxon>
    </lineage>
</organism>